<sequence length="66" mass="7122">MISQASHRHPPVLPRRQHSAVALPGGGVDQSALRNQTQRPIFETPPIVPRVALLSRSVRVLPGSAL</sequence>
<evidence type="ECO:0000256" key="1">
    <source>
        <dbReference type="SAM" id="MobiDB-lite"/>
    </source>
</evidence>
<feature type="compositionally biased region" description="Basic residues" evidence="1">
    <location>
        <begin position="1"/>
        <end position="18"/>
    </location>
</feature>
<gene>
    <name evidence="2" type="ORF">DPMN_070432</name>
</gene>
<name>A0A9D3Z5E7_DREPO</name>
<accession>A0A9D3Z5E7</accession>
<proteinExistence type="predicted"/>
<reference evidence="2" key="1">
    <citation type="journal article" date="2019" name="bioRxiv">
        <title>The Genome of the Zebra Mussel, Dreissena polymorpha: A Resource for Invasive Species Research.</title>
        <authorList>
            <person name="McCartney M.A."/>
            <person name="Auch B."/>
            <person name="Kono T."/>
            <person name="Mallez S."/>
            <person name="Zhang Y."/>
            <person name="Obille A."/>
            <person name="Becker A."/>
            <person name="Abrahante J.E."/>
            <person name="Garbe J."/>
            <person name="Badalamenti J.P."/>
            <person name="Herman A."/>
            <person name="Mangelson H."/>
            <person name="Liachko I."/>
            <person name="Sullivan S."/>
            <person name="Sone E.D."/>
            <person name="Koren S."/>
            <person name="Silverstein K.A.T."/>
            <person name="Beckman K.B."/>
            <person name="Gohl D.M."/>
        </authorList>
    </citation>
    <scope>NUCLEOTIDE SEQUENCE</scope>
    <source>
        <strain evidence="2">Duluth1</strain>
        <tissue evidence="2">Whole animal</tissue>
    </source>
</reference>
<feature type="region of interest" description="Disordered" evidence="1">
    <location>
        <begin position="1"/>
        <end position="41"/>
    </location>
</feature>
<organism evidence="2 3">
    <name type="scientific">Dreissena polymorpha</name>
    <name type="common">Zebra mussel</name>
    <name type="synonym">Mytilus polymorpha</name>
    <dbReference type="NCBI Taxonomy" id="45954"/>
    <lineage>
        <taxon>Eukaryota</taxon>
        <taxon>Metazoa</taxon>
        <taxon>Spiralia</taxon>
        <taxon>Lophotrochozoa</taxon>
        <taxon>Mollusca</taxon>
        <taxon>Bivalvia</taxon>
        <taxon>Autobranchia</taxon>
        <taxon>Heteroconchia</taxon>
        <taxon>Euheterodonta</taxon>
        <taxon>Imparidentia</taxon>
        <taxon>Neoheterodontei</taxon>
        <taxon>Myida</taxon>
        <taxon>Dreissenoidea</taxon>
        <taxon>Dreissenidae</taxon>
        <taxon>Dreissena</taxon>
    </lineage>
</organism>
<evidence type="ECO:0000313" key="2">
    <source>
        <dbReference type="EMBL" id="KAH3710935.1"/>
    </source>
</evidence>
<dbReference type="Proteomes" id="UP000828390">
    <property type="component" value="Unassembled WGS sequence"/>
</dbReference>
<keyword evidence="3" id="KW-1185">Reference proteome</keyword>
<comment type="caution">
    <text evidence="2">The sequence shown here is derived from an EMBL/GenBank/DDBJ whole genome shotgun (WGS) entry which is preliminary data.</text>
</comment>
<protein>
    <submittedName>
        <fullName evidence="2">Uncharacterized protein</fullName>
    </submittedName>
</protein>
<evidence type="ECO:0000313" key="3">
    <source>
        <dbReference type="Proteomes" id="UP000828390"/>
    </source>
</evidence>
<dbReference type="EMBL" id="JAIWYP010000014">
    <property type="protein sequence ID" value="KAH3710935.1"/>
    <property type="molecule type" value="Genomic_DNA"/>
</dbReference>
<dbReference type="AlphaFoldDB" id="A0A9D3Z5E7"/>
<reference evidence="2" key="2">
    <citation type="submission" date="2020-11" db="EMBL/GenBank/DDBJ databases">
        <authorList>
            <person name="McCartney M.A."/>
            <person name="Auch B."/>
            <person name="Kono T."/>
            <person name="Mallez S."/>
            <person name="Becker A."/>
            <person name="Gohl D.M."/>
            <person name="Silverstein K.A.T."/>
            <person name="Koren S."/>
            <person name="Bechman K.B."/>
            <person name="Herman A."/>
            <person name="Abrahante J.E."/>
            <person name="Garbe J."/>
        </authorList>
    </citation>
    <scope>NUCLEOTIDE SEQUENCE</scope>
    <source>
        <strain evidence="2">Duluth1</strain>
        <tissue evidence="2">Whole animal</tissue>
    </source>
</reference>